<dbReference type="Pfam" id="PF00503">
    <property type="entry name" value="G-alpha"/>
    <property type="match status" value="1"/>
</dbReference>
<dbReference type="SUPFAM" id="SSF47895">
    <property type="entry name" value="Transducin (alpha subunit), insertion domain"/>
    <property type="match status" value="2"/>
</dbReference>
<evidence type="ECO:0000256" key="1">
    <source>
        <dbReference type="ARBA" id="ARBA00011356"/>
    </source>
</evidence>
<dbReference type="Gene3D" id="1.10.400.10">
    <property type="entry name" value="GI Alpha 1, domain 2-like"/>
    <property type="match status" value="1"/>
</dbReference>
<dbReference type="CDD" id="cd00066">
    <property type="entry name" value="G-alpha"/>
    <property type="match status" value="1"/>
</dbReference>
<evidence type="ECO:0000256" key="6">
    <source>
        <dbReference type="ARBA" id="ARBA00023134"/>
    </source>
</evidence>
<gene>
    <name evidence="12" type="ORF">PYCCODRAFT_1531786</name>
</gene>
<sequence length="386" mass="44410">MGNCVSTQDREAQLRSQEIDKQIEEDSRKLKKECKILLLGSGESGKSTIVKQMKIIHQNGYTPEERMQYRTTIYKNLLDSAHHIILAMRKLGMDCADPANRARTEKILDYNVSPAPTFYFSEEMARAIYDLWKDPIIPTIMDHSSEFYLMDSASYIPLVRMQAAAFESGVRELKSPRWPDDGPSALFFFFTEALRIGTPNYVPTETDVLRARATSRGITETRFSLGPLSIHMFDVGGQRSERKKWIHCFESVTSIIFCTALSEYDQVLLEDRNQKRMQESLILFESVINSRWFLRTSIILFLNKIDVFKSKLPKVPLERYFPEYTGGPDINKAAKYILWRFMQANRARLSVYPHLTQATDTSNIRLVFAAVKETILQNALKDSGIL</sequence>
<evidence type="ECO:0000256" key="11">
    <source>
        <dbReference type="PIRSR" id="PIRSR601019-2"/>
    </source>
</evidence>
<evidence type="ECO:0000256" key="7">
    <source>
        <dbReference type="ARBA" id="ARBA00023139"/>
    </source>
</evidence>
<dbReference type="GO" id="GO:0031683">
    <property type="term" value="F:G-protein beta/gamma-subunit complex binding"/>
    <property type="evidence" value="ECO:0007669"/>
    <property type="project" value="InterPro"/>
</dbReference>
<feature type="binding site" evidence="10">
    <location>
        <begin position="234"/>
        <end position="238"/>
    </location>
    <ligand>
        <name>GTP</name>
        <dbReference type="ChEBI" id="CHEBI:37565"/>
    </ligand>
</feature>
<dbReference type="InterPro" id="IPR002975">
    <property type="entry name" value="Fungi_Gprotein_alpha"/>
</dbReference>
<feature type="binding site" evidence="10">
    <location>
        <begin position="151"/>
        <end position="152"/>
    </location>
    <ligand>
        <name>GTP</name>
        <dbReference type="ChEBI" id="CHEBI:37565"/>
    </ligand>
</feature>
<dbReference type="InterPro" id="IPR001019">
    <property type="entry name" value="Gprotein_alpha_su"/>
</dbReference>
<keyword evidence="5 11" id="KW-0460">Magnesium</keyword>
<dbReference type="Proteomes" id="UP000193067">
    <property type="component" value="Unassembled WGS sequence"/>
</dbReference>
<dbReference type="Gene3D" id="3.40.50.300">
    <property type="entry name" value="P-loop containing nucleotide triphosphate hydrolases"/>
    <property type="match status" value="1"/>
</dbReference>
<dbReference type="PANTHER" id="PTHR10218">
    <property type="entry name" value="GTP-BINDING PROTEIN ALPHA SUBUNIT"/>
    <property type="match status" value="1"/>
</dbReference>
<keyword evidence="13" id="KW-1185">Reference proteome</keyword>
<dbReference type="InterPro" id="IPR011025">
    <property type="entry name" value="GproteinA_insert"/>
</dbReference>
<evidence type="ECO:0000256" key="9">
    <source>
        <dbReference type="ARBA" id="ARBA00023288"/>
    </source>
</evidence>
<dbReference type="GO" id="GO:0005834">
    <property type="term" value="C:heterotrimeric G-protein complex"/>
    <property type="evidence" value="ECO:0007669"/>
    <property type="project" value="InterPro"/>
</dbReference>
<evidence type="ECO:0000313" key="12">
    <source>
        <dbReference type="EMBL" id="OSC97053.1"/>
    </source>
</evidence>
<dbReference type="GO" id="GO:0007189">
    <property type="term" value="P:adenylate cyclase-activating G protein-coupled receptor signaling pathway"/>
    <property type="evidence" value="ECO:0007669"/>
    <property type="project" value="TreeGrafter"/>
</dbReference>
<keyword evidence="6 10" id="KW-0342">GTP-binding</keyword>
<dbReference type="SUPFAM" id="SSF52540">
    <property type="entry name" value="P-loop containing nucleoside triphosphate hydrolases"/>
    <property type="match status" value="1"/>
</dbReference>
<evidence type="ECO:0000256" key="2">
    <source>
        <dbReference type="ARBA" id="ARBA00022707"/>
    </source>
</evidence>
<dbReference type="GO" id="GO:0010255">
    <property type="term" value="P:glucose mediated signaling pathway"/>
    <property type="evidence" value="ECO:0007669"/>
    <property type="project" value="UniProtKB-ARBA"/>
</dbReference>
<protein>
    <submittedName>
        <fullName evidence="12">G-protein alpha subunit</fullName>
    </submittedName>
</protein>
<dbReference type="GO" id="GO:0001664">
    <property type="term" value="F:G protein-coupled receptor binding"/>
    <property type="evidence" value="ECO:0007669"/>
    <property type="project" value="InterPro"/>
</dbReference>
<dbReference type="GO" id="GO:0005737">
    <property type="term" value="C:cytoplasm"/>
    <property type="evidence" value="ECO:0007669"/>
    <property type="project" value="TreeGrafter"/>
</dbReference>
<dbReference type="PRINTS" id="PR00318">
    <property type="entry name" value="GPROTEINA"/>
</dbReference>
<dbReference type="FunFam" id="3.40.50.300:FF:000692">
    <property type="entry name" value="Guanine nucleotide-binding protein subunit alpha"/>
    <property type="match status" value="1"/>
</dbReference>
<evidence type="ECO:0000313" key="13">
    <source>
        <dbReference type="Proteomes" id="UP000193067"/>
    </source>
</evidence>
<reference evidence="12 13" key="1">
    <citation type="journal article" date="2015" name="Biotechnol. Biofuels">
        <title>Enhanced degradation of softwood versus hardwood by the white-rot fungus Pycnoporus coccineus.</title>
        <authorList>
            <person name="Couturier M."/>
            <person name="Navarro D."/>
            <person name="Chevret D."/>
            <person name="Henrissat B."/>
            <person name="Piumi F."/>
            <person name="Ruiz-Duenas F.J."/>
            <person name="Martinez A.T."/>
            <person name="Grigoriev I.V."/>
            <person name="Riley R."/>
            <person name="Lipzen A."/>
            <person name="Berrin J.G."/>
            <person name="Master E.R."/>
            <person name="Rosso M.N."/>
        </authorList>
    </citation>
    <scope>NUCLEOTIDE SEQUENCE [LARGE SCALE GENOMIC DNA]</scope>
    <source>
        <strain evidence="12 13">BRFM310</strain>
    </source>
</reference>
<dbReference type="OrthoDB" id="5817230at2759"/>
<keyword evidence="8" id="KW-0807">Transducer</keyword>
<comment type="subunit">
    <text evidence="1">G proteins are composed of 3 units; alpha, beta and gamma. The alpha chain contains the guanine nucleotide binding site.</text>
</comment>
<keyword evidence="9" id="KW-0449">Lipoprotein</keyword>
<dbReference type="EMBL" id="KZ084159">
    <property type="protein sequence ID" value="OSC97053.1"/>
    <property type="molecule type" value="Genomic_DNA"/>
</dbReference>
<feature type="binding site" evidence="10">
    <location>
        <begin position="43"/>
        <end position="48"/>
    </location>
    <ligand>
        <name>GTP</name>
        <dbReference type="ChEBI" id="CHEBI:37565"/>
    </ligand>
</feature>
<dbReference type="PANTHER" id="PTHR10218:SF369">
    <property type="entry name" value="GUANINE NUCLEOTIDE-BINDING PROTEIN ALPHA-2 SUBUNIT"/>
    <property type="match status" value="1"/>
</dbReference>
<dbReference type="PROSITE" id="PS51882">
    <property type="entry name" value="G_ALPHA"/>
    <property type="match status" value="1"/>
</dbReference>
<name>A0A1Y2I8L8_TRAC3</name>
<feature type="binding site" evidence="10">
    <location>
        <position position="358"/>
    </location>
    <ligand>
        <name>GTP</name>
        <dbReference type="ChEBI" id="CHEBI:37565"/>
    </ligand>
</feature>
<keyword evidence="3 11" id="KW-0479">Metal-binding</keyword>
<accession>A0A1Y2I8L8</accession>
<evidence type="ECO:0000256" key="10">
    <source>
        <dbReference type="PIRSR" id="PIRSR601019-1"/>
    </source>
</evidence>
<feature type="binding site" evidence="11">
    <location>
        <position position="47"/>
    </location>
    <ligand>
        <name>Mg(2+)</name>
        <dbReference type="ChEBI" id="CHEBI:18420"/>
    </ligand>
</feature>
<keyword evidence="4 10" id="KW-0547">Nucleotide-binding</keyword>
<dbReference type="GO" id="GO:0005525">
    <property type="term" value="F:GTP binding"/>
    <property type="evidence" value="ECO:0007669"/>
    <property type="project" value="UniProtKB-KW"/>
</dbReference>
<evidence type="ECO:0000256" key="3">
    <source>
        <dbReference type="ARBA" id="ARBA00022723"/>
    </source>
</evidence>
<dbReference type="PRINTS" id="PR01241">
    <property type="entry name" value="GPROTEINAFNG"/>
</dbReference>
<dbReference type="STRING" id="1353009.A0A1Y2I8L8"/>
<dbReference type="GO" id="GO:0046872">
    <property type="term" value="F:metal ion binding"/>
    <property type="evidence" value="ECO:0007669"/>
    <property type="project" value="UniProtKB-KW"/>
</dbReference>
<keyword evidence="2" id="KW-0519">Myristate</keyword>
<dbReference type="GO" id="GO:0003924">
    <property type="term" value="F:GTPase activity"/>
    <property type="evidence" value="ECO:0007669"/>
    <property type="project" value="InterPro"/>
</dbReference>
<evidence type="ECO:0000256" key="8">
    <source>
        <dbReference type="ARBA" id="ARBA00023224"/>
    </source>
</evidence>
<dbReference type="SMART" id="SM00275">
    <property type="entry name" value="G_alpha"/>
    <property type="match status" value="1"/>
</dbReference>
<evidence type="ECO:0000256" key="4">
    <source>
        <dbReference type="ARBA" id="ARBA00022741"/>
    </source>
</evidence>
<evidence type="ECO:0000256" key="5">
    <source>
        <dbReference type="ARBA" id="ARBA00022842"/>
    </source>
</evidence>
<dbReference type="InterPro" id="IPR027417">
    <property type="entry name" value="P-loop_NTPase"/>
</dbReference>
<proteinExistence type="predicted"/>
<organism evidence="12 13">
    <name type="scientific">Trametes coccinea (strain BRFM310)</name>
    <name type="common">Pycnoporus coccineus</name>
    <dbReference type="NCBI Taxonomy" id="1353009"/>
    <lineage>
        <taxon>Eukaryota</taxon>
        <taxon>Fungi</taxon>
        <taxon>Dikarya</taxon>
        <taxon>Basidiomycota</taxon>
        <taxon>Agaricomycotina</taxon>
        <taxon>Agaricomycetes</taxon>
        <taxon>Polyporales</taxon>
        <taxon>Polyporaceae</taxon>
        <taxon>Trametes</taxon>
    </lineage>
</organism>
<feature type="binding site" evidence="11">
    <location>
        <position position="215"/>
    </location>
    <ligand>
        <name>Mg(2+)</name>
        <dbReference type="ChEBI" id="CHEBI:18420"/>
    </ligand>
</feature>
<dbReference type="FunFam" id="3.40.50.300:FF:000181">
    <property type="entry name" value="Guanine nucleotide-binding protein subunit alpha"/>
    <property type="match status" value="1"/>
</dbReference>
<keyword evidence="7" id="KW-0564">Palmitate</keyword>
<feature type="binding site" evidence="10">
    <location>
        <begin position="303"/>
        <end position="306"/>
    </location>
    <ligand>
        <name>GTP</name>
        <dbReference type="ChEBI" id="CHEBI:37565"/>
    </ligand>
</feature>
<dbReference type="AlphaFoldDB" id="A0A1Y2I8L8"/>